<evidence type="ECO:0000256" key="7">
    <source>
        <dbReference type="ARBA" id="ARBA00023136"/>
    </source>
</evidence>
<keyword evidence="5 10" id="KW-0812">Transmembrane</keyword>
<dbReference type="Pfam" id="PF07963">
    <property type="entry name" value="N_methyl"/>
    <property type="match status" value="1"/>
</dbReference>
<evidence type="ECO:0000313" key="11">
    <source>
        <dbReference type="EMBL" id="MDF0479639.1"/>
    </source>
</evidence>
<comment type="subcellular location">
    <subcellularLocation>
        <location evidence="1">Cell membrane</location>
        <topology evidence="1">Single-pass membrane protein</topology>
    </subcellularLocation>
    <subcellularLocation>
        <location evidence="2">Cell surface</location>
    </subcellularLocation>
</comment>
<keyword evidence="8" id="KW-0178">Competence</keyword>
<comment type="similarity">
    <text evidence="9">Belongs to the ComGC family.</text>
</comment>
<evidence type="ECO:0000256" key="1">
    <source>
        <dbReference type="ARBA" id="ARBA00004162"/>
    </source>
</evidence>
<evidence type="ECO:0000256" key="6">
    <source>
        <dbReference type="ARBA" id="ARBA00022989"/>
    </source>
</evidence>
<feature type="transmembrane region" description="Helical" evidence="10">
    <location>
        <begin position="16"/>
        <end position="37"/>
    </location>
</feature>
<accession>A0ABT5X0W2</accession>
<name>A0ABT5X0W2_9ENTE</name>
<dbReference type="NCBIfam" id="TIGR02532">
    <property type="entry name" value="IV_pilin_GFxxxE"/>
    <property type="match status" value="1"/>
</dbReference>
<comment type="caution">
    <text evidence="11">The sequence shown here is derived from an EMBL/GenBank/DDBJ whole genome shotgun (WGS) entry which is preliminary data.</text>
</comment>
<keyword evidence="3" id="KW-1003">Cell membrane</keyword>
<protein>
    <submittedName>
        <fullName evidence="11">Competence type IV pilus major pilin ComGC</fullName>
    </submittedName>
</protein>
<evidence type="ECO:0000256" key="3">
    <source>
        <dbReference type="ARBA" id="ARBA00022475"/>
    </source>
</evidence>
<evidence type="ECO:0000256" key="5">
    <source>
        <dbReference type="ARBA" id="ARBA00022692"/>
    </source>
</evidence>
<gene>
    <name evidence="11" type="primary">comGC</name>
    <name evidence="11" type="ORF">OL233_04985</name>
</gene>
<dbReference type="EMBL" id="JAPDSH010000003">
    <property type="protein sequence ID" value="MDF0479639.1"/>
    <property type="molecule type" value="Genomic_DNA"/>
</dbReference>
<dbReference type="Proteomes" id="UP001147148">
    <property type="component" value="Unassembled WGS sequence"/>
</dbReference>
<keyword evidence="6 10" id="KW-1133">Transmembrane helix</keyword>
<dbReference type="InterPro" id="IPR045584">
    <property type="entry name" value="Pilin-like"/>
</dbReference>
<evidence type="ECO:0000256" key="10">
    <source>
        <dbReference type="SAM" id="Phobius"/>
    </source>
</evidence>
<keyword evidence="12" id="KW-1185">Reference proteome</keyword>
<dbReference type="SUPFAM" id="SSF54523">
    <property type="entry name" value="Pili subunits"/>
    <property type="match status" value="1"/>
</dbReference>
<evidence type="ECO:0000313" key="12">
    <source>
        <dbReference type="Proteomes" id="UP001147148"/>
    </source>
</evidence>
<dbReference type="Gene3D" id="3.30.700.10">
    <property type="entry name" value="Glycoprotein, Type 4 Pilin"/>
    <property type="match status" value="1"/>
</dbReference>
<evidence type="ECO:0000256" key="4">
    <source>
        <dbReference type="ARBA" id="ARBA00022481"/>
    </source>
</evidence>
<sequence length="106" mass="12170">MKNMFKGKHAHKAFDGFTLIEMLVVLFVISVLVLLFVPNLASQRVKIEDQGKIAFEKVIKTQVELFEMNETIEVSYENLVKEHYLTKSQADKAISWHISLDDDTGK</sequence>
<organism evidence="11 12">
    <name type="scientific">Vagococcus proximus</name>
    <dbReference type="NCBI Taxonomy" id="2991417"/>
    <lineage>
        <taxon>Bacteria</taxon>
        <taxon>Bacillati</taxon>
        <taxon>Bacillota</taxon>
        <taxon>Bacilli</taxon>
        <taxon>Lactobacillales</taxon>
        <taxon>Enterococcaceae</taxon>
        <taxon>Vagococcus</taxon>
    </lineage>
</organism>
<proteinExistence type="inferred from homology"/>
<evidence type="ECO:0000256" key="9">
    <source>
        <dbReference type="ARBA" id="ARBA00043982"/>
    </source>
</evidence>
<evidence type="ECO:0000256" key="2">
    <source>
        <dbReference type="ARBA" id="ARBA00004241"/>
    </source>
</evidence>
<dbReference type="PIRSF" id="PIRSF029928">
    <property type="entry name" value="Late_competence_ComGC"/>
    <property type="match status" value="1"/>
</dbReference>
<dbReference type="InterPro" id="IPR016940">
    <property type="entry name" value="ComGC"/>
</dbReference>
<evidence type="ECO:0000256" key="8">
    <source>
        <dbReference type="ARBA" id="ARBA00023287"/>
    </source>
</evidence>
<reference evidence="11" key="1">
    <citation type="submission" date="2022-10" db="EMBL/GenBank/DDBJ databases">
        <title>Vagococcus sp. isolated from poultry meat.</title>
        <authorList>
            <person name="Johansson P."/>
            <person name="Bjorkroth J."/>
        </authorList>
    </citation>
    <scope>NUCLEOTIDE SEQUENCE</scope>
    <source>
        <strain evidence="11">PNs007</strain>
    </source>
</reference>
<keyword evidence="4" id="KW-0488">Methylation</keyword>
<dbReference type="NCBIfam" id="NF040999">
    <property type="entry name" value="pilin_ComGC"/>
    <property type="match status" value="1"/>
</dbReference>
<keyword evidence="7 10" id="KW-0472">Membrane</keyword>
<dbReference type="RefSeq" id="WP_275471272.1">
    <property type="nucleotide sequence ID" value="NZ_JAPDSH010000003.1"/>
</dbReference>
<dbReference type="InterPro" id="IPR012902">
    <property type="entry name" value="N_methyl_site"/>
</dbReference>